<feature type="compositionally biased region" description="Pro residues" evidence="3">
    <location>
        <begin position="175"/>
        <end position="185"/>
    </location>
</feature>
<dbReference type="EMBL" id="CAJNOI010002639">
    <property type="protein sequence ID" value="CAF1485365.1"/>
    <property type="molecule type" value="Genomic_DNA"/>
</dbReference>
<protein>
    <recommendedName>
        <fullName evidence="4">YEATS domain-containing protein</fullName>
    </recommendedName>
</protein>
<keyword evidence="9" id="KW-1185">Reference proteome</keyword>
<evidence type="ECO:0000313" key="6">
    <source>
        <dbReference type="EMBL" id="CAF1485365.1"/>
    </source>
</evidence>
<evidence type="ECO:0000256" key="2">
    <source>
        <dbReference type="PROSITE-ProRule" id="PRU00376"/>
    </source>
</evidence>
<dbReference type="Pfam" id="PF03366">
    <property type="entry name" value="YEATS"/>
    <property type="match status" value="1"/>
</dbReference>
<dbReference type="PROSITE" id="PS51037">
    <property type="entry name" value="YEATS"/>
    <property type="match status" value="1"/>
</dbReference>
<dbReference type="InterPro" id="IPR055129">
    <property type="entry name" value="YEATS_dom"/>
</dbReference>
<dbReference type="GO" id="GO:0045893">
    <property type="term" value="P:positive regulation of DNA-templated transcription"/>
    <property type="evidence" value="ECO:0007669"/>
    <property type="project" value="TreeGrafter"/>
</dbReference>
<dbReference type="OrthoDB" id="10053467at2759"/>
<dbReference type="Gene3D" id="2.60.40.1970">
    <property type="entry name" value="YEATS domain"/>
    <property type="match status" value="1"/>
</dbReference>
<dbReference type="EMBL" id="CAJNOI010000696">
    <property type="protein sequence ID" value="CAF1331372.1"/>
    <property type="molecule type" value="Genomic_DNA"/>
</dbReference>
<proteinExistence type="predicted"/>
<evidence type="ECO:0000256" key="1">
    <source>
        <dbReference type="ARBA" id="ARBA00023242"/>
    </source>
</evidence>
<dbReference type="PANTHER" id="PTHR47827:SF3">
    <property type="entry name" value="AF-9 ANC1 HOMOLOGY DOMAIN-CONTAINING PROTEIN"/>
    <property type="match status" value="1"/>
</dbReference>
<feature type="region of interest" description="Disordered" evidence="3">
    <location>
        <begin position="163"/>
        <end position="205"/>
    </location>
</feature>
<evidence type="ECO:0000313" key="5">
    <source>
        <dbReference type="EMBL" id="CAF1331372.1"/>
    </source>
</evidence>
<gene>
    <name evidence="5" type="ORF">BJG266_LOCUS33902</name>
    <name evidence="6" type="ORF">BJG266_LOCUS42300</name>
    <name evidence="7" type="ORF">QVE165_LOCUS57745</name>
    <name evidence="8" type="ORF">QVE165_LOCUS59163</name>
</gene>
<dbReference type="InterPro" id="IPR038704">
    <property type="entry name" value="YEAST_sf"/>
</dbReference>
<dbReference type="Proteomes" id="UP000663832">
    <property type="component" value="Unassembled WGS sequence"/>
</dbReference>
<feature type="compositionally biased region" description="Basic and acidic residues" evidence="3">
    <location>
        <begin position="193"/>
        <end position="205"/>
    </location>
</feature>
<evidence type="ECO:0000313" key="7">
    <source>
        <dbReference type="EMBL" id="CAF1632657.1"/>
    </source>
</evidence>
<dbReference type="GO" id="GO:0003682">
    <property type="term" value="F:chromatin binding"/>
    <property type="evidence" value="ECO:0007669"/>
    <property type="project" value="TreeGrafter"/>
</dbReference>
<feature type="domain" description="YEATS" evidence="4">
    <location>
        <begin position="5"/>
        <end position="151"/>
    </location>
</feature>
<comment type="caution">
    <text evidence="8">The sequence shown here is derived from an EMBL/GenBank/DDBJ whole genome shotgun (WGS) entry which is preliminary data.</text>
</comment>
<evidence type="ECO:0000313" key="8">
    <source>
        <dbReference type="EMBL" id="CAF1639754.1"/>
    </source>
</evidence>
<dbReference type="EMBL" id="CAJNOM010002441">
    <property type="protein sequence ID" value="CAF1632657.1"/>
    <property type="molecule type" value="Genomic_DNA"/>
</dbReference>
<comment type="subcellular location">
    <subcellularLocation>
        <location evidence="2">Nucleus</location>
    </subcellularLocation>
</comment>
<organism evidence="8 9">
    <name type="scientific">Adineta steineri</name>
    <dbReference type="NCBI Taxonomy" id="433720"/>
    <lineage>
        <taxon>Eukaryota</taxon>
        <taxon>Metazoa</taxon>
        <taxon>Spiralia</taxon>
        <taxon>Gnathifera</taxon>
        <taxon>Rotifera</taxon>
        <taxon>Eurotatoria</taxon>
        <taxon>Bdelloidea</taxon>
        <taxon>Adinetida</taxon>
        <taxon>Adinetidae</taxon>
        <taxon>Adineta</taxon>
    </lineage>
</organism>
<evidence type="ECO:0000259" key="4">
    <source>
        <dbReference type="PROSITE" id="PS51037"/>
    </source>
</evidence>
<evidence type="ECO:0000313" key="9">
    <source>
        <dbReference type="Proteomes" id="UP000663832"/>
    </source>
</evidence>
<reference evidence="8" key="1">
    <citation type="submission" date="2021-02" db="EMBL/GenBank/DDBJ databases">
        <authorList>
            <person name="Nowell W R."/>
        </authorList>
    </citation>
    <scope>NUCLEOTIDE SEQUENCE</scope>
</reference>
<accession>A0A816DSG9</accession>
<dbReference type="PANTHER" id="PTHR47827">
    <property type="entry name" value="AHD DOMAIN-CONTAINING PROTEIN"/>
    <property type="match status" value="1"/>
</dbReference>
<evidence type="ECO:0000256" key="3">
    <source>
        <dbReference type="SAM" id="MobiDB-lite"/>
    </source>
</evidence>
<dbReference type="Proteomes" id="UP000663877">
    <property type="component" value="Unassembled WGS sequence"/>
</dbReference>
<name>A0A816DSG9_9BILA</name>
<dbReference type="GO" id="GO:0008023">
    <property type="term" value="C:transcription elongation factor complex"/>
    <property type="evidence" value="ECO:0007669"/>
    <property type="project" value="TreeGrafter"/>
</dbReference>
<dbReference type="EMBL" id="CAJNOM010002958">
    <property type="protein sequence ID" value="CAF1639754.1"/>
    <property type="molecule type" value="Genomic_DNA"/>
</dbReference>
<dbReference type="AlphaFoldDB" id="A0A816DSG9"/>
<dbReference type="InterPro" id="IPR052790">
    <property type="entry name" value="YEATS_domain"/>
</dbReference>
<keyword evidence="1 2" id="KW-0539">Nucleus</keyword>
<sequence>MIDLDDDSEIVKIDLLVGHTSTIRAEPTTTHNPPRTHDWEVYVRSADAHGDLSCLVQRCVFYLHPEYPDNKRELKATPFVIQESGYAGFHLPIEIFFRTEKAPKKFRIEYDLDLHSNPEGHINRQKESYVRKYRYTFYDPDPDFRQKILAAGGKMKDIDTVSANNNDSIVEEESVPPPAPAPASPPLSESDPDPARPGRDLETLF</sequence>